<comment type="catalytic activity">
    <reaction evidence="1">
        <text>uridine(55) in tRNA = pseudouridine(55) in tRNA</text>
        <dbReference type="Rhea" id="RHEA:42532"/>
        <dbReference type="Rhea" id="RHEA-COMP:10101"/>
        <dbReference type="Rhea" id="RHEA-COMP:10102"/>
        <dbReference type="ChEBI" id="CHEBI:65314"/>
        <dbReference type="ChEBI" id="CHEBI:65315"/>
        <dbReference type="EC" id="5.4.99.25"/>
    </reaction>
</comment>
<dbReference type="Gene3D" id="3.30.2350.10">
    <property type="entry name" value="Pseudouridine synthase"/>
    <property type="match status" value="1"/>
</dbReference>
<reference evidence="7" key="1">
    <citation type="submission" date="2017-02" db="EMBL/GenBank/DDBJ databases">
        <title>Delving into the versatile metabolic prowess of the omnipresent phylum Bacteroidetes.</title>
        <authorList>
            <person name="Nobu M.K."/>
            <person name="Mei R."/>
            <person name="Narihiro T."/>
            <person name="Kuroda K."/>
            <person name="Liu W.-T."/>
        </authorList>
    </citation>
    <scope>NUCLEOTIDE SEQUENCE</scope>
    <source>
        <strain evidence="7">ADurb.Bin417</strain>
    </source>
</reference>
<evidence type="ECO:0000256" key="5">
    <source>
        <dbReference type="ARBA" id="ARBA00023235"/>
    </source>
</evidence>
<dbReference type="PANTHER" id="PTHR13767:SF2">
    <property type="entry name" value="PSEUDOURIDYLATE SYNTHASE TRUB1"/>
    <property type="match status" value="1"/>
</dbReference>
<comment type="caution">
    <text evidence="7">The sequence shown here is derived from an EMBL/GenBank/DDBJ whole genome shotgun (WGS) entry which is preliminary data.</text>
</comment>
<dbReference type="Pfam" id="PF01509">
    <property type="entry name" value="TruB_N"/>
    <property type="match status" value="1"/>
</dbReference>
<name>A0A1V5MGG5_UNCT6</name>
<dbReference type="InterPro" id="IPR014780">
    <property type="entry name" value="tRNA_psdUridine_synth_TruB"/>
</dbReference>
<gene>
    <name evidence="7" type="primary">truB</name>
    <name evidence="7" type="ORF">BWY73_00845</name>
</gene>
<evidence type="ECO:0000256" key="4">
    <source>
        <dbReference type="ARBA" id="ARBA00022694"/>
    </source>
</evidence>
<keyword evidence="5 7" id="KW-0413">Isomerase</keyword>
<keyword evidence="4" id="KW-0819">tRNA processing</keyword>
<dbReference type="SUPFAM" id="SSF55120">
    <property type="entry name" value="Pseudouridine synthase"/>
    <property type="match status" value="1"/>
</dbReference>
<sequence length="235" mass="26261">MKNTDLDLILPVRKPAGSSTYDLIRAFKRAAGFQGKIGHGGTLDPFASGVVLLLLERATGRFEEIRTWEKVYQAGLRLGAVSSTGDPQGTISAVETAGSFRGGRKKILPILEKFTGRFEQKIPAYSAAQSGGERLYRLARAGQPVEKSKPVEIRRLEMVAWRWPLLTLRVTCLGGVYIRQLAEDIGNEMGCGAYLYFLERERVGQYTLKECLEPEEFSRFDRFRPKYPPAPGTTR</sequence>
<accession>A0A1V5MGG5</accession>
<feature type="domain" description="Pseudouridine synthase II N-terminal" evidence="6">
    <location>
        <begin position="31"/>
        <end position="178"/>
    </location>
</feature>
<evidence type="ECO:0000256" key="3">
    <source>
        <dbReference type="ARBA" id="ARBA00012787"/>
    </source>
</evidence>
<dbReference type="NCBIfam" id="TIGR00431">
    <property type="entry name" value="TruB"/>
    <property type="match status" value="1"/>
</dbReference>
<dbReference type="GO" id="GO:1990481">
    <property type="term" value="P:mRNA pseudouridine synthesis"/>
    <property type="evidence" value="ECO:0007669"/>
    <property type="project" value="TreeGrafter"/>
</dbReference>
<dbReference type="AlphaFoldDB" id="A0A1V5MGG5"/>
<protein>
    <recommendedName>
        <fullName evidence="3">tRNA pseudouridine(55) synthase</fullName>
        <ecNumber evidence="3">5.4.99.25</ecNumber>
    </recommendedName>
</protein>
<comment type="similarity">
    <text evidence="2">Belongs to the pseudouridine synthase TruB family. Type 1 subfamily.</text>
</comment>
<dbReference type="PANTHER" id="PTHR13767">
    <property type="entry name" value="TRNA-PSEUDOURIDINE SYNTHASE"/>
    <property type="match status" value="1"/>
</dbReference>
<dbReference type="GO" id="GO:0160148">
    <property type="term" value="F:tRNA pseudouridine(55) synthase activity"/>
    <property type="evidence" value="ECO:0007669"/>
    <property type="project" value="UniProtKB-EC"/>
</dbReference>
<dbReference type="GO" id="GO:0003723">
    <property type="term" value="F:RNA binding"/>
    <property type="evidence" value="ECO:0007669"/>
    <property type="project" value="InterPro"/>
</dbReference>
<dbReference type="InterPro" id="IPR020103">
    <property type="entry name" value="PsdUridine_synth_cat_dom_sf"/>
</dbReference>
<proteinExistence type="inferred from homology"/>
<dbReference type="GO" id="GO:0006400">
    <property type="term" value="P:tRNA modification"/>
    <property type="evidence" value="ECO:0007669"/>
    <property type="project" value="TreeGrafter"/>
</dbReference>
<organism evidence="7">
    <name type="scientific">candidate division TA06 bacterium ADurb.Bin417</name>
    <dbReference type="NCBI Taxonomy" id="1852828"/>
    <lineage>
        <taxon>Bacteria</taxon>
        <taxon>Bacteria division TA06</taxon>
    </lineage>
</organism>
<dbReference type="EC" id="5.4.99.25" evidence="3"/>
<dbReference type="EMBL" id="MWAK01000107">
    <property type="protein sequence ID" value="OPZ92343.1"/>
    <property type="molecule type" value="Genomic_DNA"/>
</dbReference>
<evidence type="ECO:0000256" key="1">
    <source>
        <dbReference type="ARBA" id="ARBA00000385"/>
    </source>
</evidence>
<evidence type="ECO:0000259" key="6">
    <source>
        <dbReference type="Pfam" id="PF01509"/>
    </source>
</evidence>
<dbReference type="InterPro" id="IPR002501">
    <property type="entry name" value="PsdUridine_synth_N"/>
</dbReference>
<dbReference type="Proteomes" id="UP000485484">
    <property type="component" value="Unassembled WGS sequence"/>
</dbReference>
<evidence type="ECO:0000256" key="2">
    <source>
        <dbReference type="ARBA" id="ARBA00005642"/>
    </source>
</evidence>
<evidence type="ECO:0000313" key="7">
    <source>
        <dbReference type="EMBL" id="OPZ92343.1"/>
    </source>
</evidence>